<evidence type="ECO:0000313" key="4">
    <source>
        <dbReference type="Proteomes" id="UP001159405"/>
    </source>
</evidence>
<dbReference type="PROSITE" id="PS50017">
    <property type="entry name" value="DEATH_DOMAIN"/>
    <property type="match status" value="1"/>
</dbReference>
<dbReference type="InterPro" id="IPR000845">
    <property type="entry name" value="Nucleoside_phosphorylase_d"/>
</dbReference>
<evidence type="ECO:0000259" key="2">
    <source>
        <dbReference type="PROSITE" id="PS50017"/>
    </source>
</evidence>
<evidence type="ECO:0000256" key="1">
    <source>
        <dbReference type="SAM" id="MobiDB-lite"/>
    </source>
</evidence>
<feature type="compositionally biased region" description="Polar residues" evidence="1">
    <location>
        <begin position="1"/>
        <end position="13"/>
    </location>
</feature>
<feature type="region of interest" description="Disordered" evidence="1">
    <location>
        <begin position="339"/>
        <end position="359"/>
    </location>
</feature>
<comment type="caution">
    <text evidence="3">The sequence shown here is derived from an EMBL/GenBank/DDBJ whole genome shotgun (WGS) entry which is preliminary data.</text>
</comment>
<evidence type="ECO:0000313" key="3">
    <source>
        <dbReference type="EMBL" id="CAH3045162.1"/>
    </source>
</evidence>
<proteinExistence type="predicted"/>
<reference evidence="3 4" key="1">
    <citation type="submission" date="2022-05" db="EMBL/GenBank/DDBJ databases">
        <authorList>
            <consortium name="Genoscope - CEA"/>
            <person name="William W."/>
        </authorList>
    </citation>
    <scope>NUCLEOTIDE SEQUENCE [LARGE SCALE GENOMIC DNA]</scope>
</reference>
<name>A0ABN8ND01_9CNID</name>
<dbReference type="Gene3D" id="3.40.50.1580">
    <property type="entry name" value="Nucleoside phosphorylase domain"/>
    <property type="match status" value="1"/>
</dbReference>
<dbReference type="PANTHER" id="PTHR46832:SF1">
    <property type="entry name" value="5'-METHYLTHIOADENOSINE_S-ADENOSYLHOMOCYSTEINE NUCLEOSIDASE"/>
    <property type="match status" value="1"/>
</dbReference>
<feature type="region of interest" description="Disordered" evidence="1">
    <location>
        <begin position="1"/>
        <end position="23"/>
    </location>
</feature>
<dbReference type="SUPFAM" id="SSF47986">
    <property type="entry name" value="DEATH domain"/>
    <property type="match status" value="1"/>
</dbReference>
<accession>A0ABN8ND01</accession>
<dbReference type="Pfam" id="PF01048">
    <property type="entry name" value="PNP_UDP_1"/>
    <property type="match status" value="1"/>
</dbReference>
<dbReference type="SUPFAM" id="SSF53167">
    <property type="entry name" value="Purine and uridine phosphorylases"/>
    <property type="match status" value="1"/>
</dbReference>
<dbReference type="InterPro" id="IPR011029">
    <property type="entry name" value="DEATH-like_dom_sf"/>
</dbReference>
<dbReference type="Proteomes" id="UP001159405">
    <property type="component" value="Unassembled WGS sequence"/>
</dbReference>
<keyword evidence="4" id="KW-1185">Reference proteome</keyword>
<feature type="domain" description="Death" evidence="2">
    <location>
        <begin position="378"/>
        <end position="434"/>
    </location>
</feature>
<gene>
    <name evidence="3" type="ORF">PLOB_00006657</name>
</gene>
<dbReference type="Gene3D" id="1.10.533.10">
    <property type="entry name" value="Death Domain, Fas"/>
    <property type="match status" value="1"/>
</dbReference>
<dbReference type="PANTHER" id="PTHR46832">
    <property type="entry name" value="5'-METHYLTHIOADENOSINE/S-ADENOSYLHOMOCYSTEINE NUCLEOSIDASE"/>
    <property type="match status" value="1"/>
</dbReference>
<feature type="compositionally biased region" description="Polar residues" evidence="1">
    <location>
        <begin position="345"/>
        <end position="356"/>
    </location>
</feature>
<dbReference type="CDD" id="cd01670">
    <property type="entry name" value="Death"/>
    <property type="match status" value="1"/>
</dbReference>
<sequence>MADQHGQPTSGTGNIRKRKVSDDIIDSTVAETKFRKTSKNPPKVAEDVTVLRNKDIRAEAKSLDHGQLPIDILLLTVKDCEFLACLSFMTSFTKRYENDLGFVYIGSMCESSVNMKIAVMKCRMGAAVPGGSAGVVRDAVKALTPKAVFCVGYCGGLNPAKVKLGDVVISEKLITYAPSKVTQNGIEELGDRVPPSTKLGKLILNAADGWEAPLQDPAELEVEVKRGALLSGPQMVDNNELRKALIKRFPNGIAIEMEGEGVYGAAHDLGVEWIIIKGVSDFADGTKSETNSWRPFASLMAASLVAHILQNPIIFENWGHYNDGKSSLLSSLGERVLQSSHREPASQSNDSKTRVSSGKVIKDGVPTSDDLQHLSLKLGTSWKPLARCLKFDKASITVFHKENEEFTEKALSMLQKWKAKYGSGATFRVLHDALCDERVCQRELAEQFCYC</sequence>
<dbReference type="Pfam" id="PF00531">
    <property type="entry name" value="Death"/>
    <property type="match status" value="1"/>
</dbReference>
<dbReference type="EMBL" id="CALNXK010000013">
    <property type="protein sequence ID" value="CAH3045162.1"/>
    <property type="molecule type" value="Genomic_DNA"/>
</dbReference>
<organism evidence="3 4">
    <name type="scientific">Porites lobata</name>
    <dbReference type="NCBI Taxonomy" id="104759"/>
    <lineage>
        <taxon>Eukaryota</taxon>
        <taxon>Metazoa</taxon>
        <taxon>Cnidaria</taxon>
        <taxon>Anthozoa</taxon>
        <taxon>Hexacorallia</taxon>
        <taxon>Scleractinia</taxon>
        <taxon>Fungiina</taxon>
        <taxon>Poritidae</taxon>
        <taxon>Porites</taxon>
    </lineage>
</organism>
<dbReference type="InterPro" id="IPR000488">
    <property type="entry name" value="Death_dom"/>
</dbReference>
<protein>
    <recommendedName>
        <fullName evidence="2">Death domain-containing protein</fullName>
    </recommendedName>
</protein>
<dbReference type="InterPro" id="IPR035994">
    <property type="entry name" value="Nucleoside_phosphorylase_sf"/>
</dbReference>